<keyword evidence="5" id="KW-0949">S-adenosyl-L-methionine</keyword>
<keyword evidence="4 11" id="KW-0808">Transferase</keyword>
<name>A0A6I6EST1_9GAMM</name>
<dbReference type="AlphaFoldDB" id="A0A6I6EST1"/>
<dbReference type="SUPFAM" id="SSF55729">
    <property type="entry name" value="Acyl-CoA N-acyltransferases (Nat)"/>
    <property type="match status" value="1"/>
</dbReference>
<dbReference type="GO" id="GO:0061579">
    <property type="term" value="F:N-acyl homoserine lactone synthase activity"/>
    <property type="evidence" value="ECO:0007669"/>
    <property type="project" value="UniProtKB-EC"/>
</dbReference>
<keyword evidence="3 8" id="KW-0673">Quorum sensing</keyword>
<dbReference type="Pfam" id="PF00765">
    <property type="entry name" value="Autoind_synth"/>
    <property type="match status" value="1"/>
</dbReference>
<keyword evidence="6 8" id="KW-0071">Autoinducer synthesis</keyword>
<dbReference type="PANTHER" id="PTHR39322">
    <property type="entry name" value="ACYL-HOMOSERINE-LACTONE SYNTHASE"/>
    <property type="match status" value="1"/>
</dbReference>
<dbReference type="Proteomes" id="UP000424752">
    <property type="component" value="Chromosome"/>
</dbReference>
<evidence type="ECO:0000256" key="3">
    <source>
        <dbReference type="ARBA" id="ARBA00022654"/>
    </source>
</evidence>
<reference evidence="11 12" key="2">
    <citation type="submission" date="2019-12" db="EMBL/GenBank/DDBJ databases">
        <title>Erwinia sp. nov., isolated from droppings of birds in the Qinghai-Tiebt plateau of China.</title>
        <authorList>
            <person name="Ge Y."/>
        </authorList>
    </citation>
    <scope>NUCLEOTIDE SEQUENCE [LARGE SCALE GENOMIC DNA]</scope>
    <source>
        <strain evidence="11 12">J780</strain>
    </source>
</reference>
<reference evidence="10 13" key="1">
    <citation type="submission" date="2019-11" db="EMBL/GenBank/DDBJ databases">
        <title>Erwinia sp. nov., isolated from feces of birds in Tibet plateau of China.</title>
        <authorList>
            <person name="Ge Y."/>
        </authorList>
    </citation>
    <scope>NUCLEOTIDE SEQUENCE [LARGE SCALE GENOMIC DNA]</scope>
    <source>
        <strain evidence="10 13">J316</strain>
    </source>
</reference>
<dbReference type="InterPro" id="IPR001690">
    <property type="entry name" value="Autoind_synthase"/>
</dbReference>
<dbReference type="GO" id="GO:0009372">
    <property type="term" value="P:quorum sensing"/>
    <property type="evidence" value="ECO:0007669"/>
    <property type="project" value="UniProtKB-UniRule"/>
</dbReference>
<dbReference type="GO" id="GO:0007165">
    <property type="term" value="P:signal transduction"/>
    <property type="evidence" value="ECO:0007669"/>
    <property type="project" value="TreeGrafter"/>
</dbReference>
<gene>
    <name evidence="10" type="ORF">GK011_06245</name>
    <name evidence="11" type="ORF">GN242_13240</name>
</gene>
<accession>A0A6I6EST1</accession>
<evidence type="ECO:0000256" key="2">
    <source>
        <dbReference type="ARBA" id="ARBA00018768"/>
    </source>
</evidence>
<evidence type="ECO:0000256" key="6">
    <source>
        <dbReference type="ARBA" id="ARBA00022929"/>
    </source>
</evidence>
<feature type="compositionally biased region" description="Low complexity" evidence="9">
    <location>
        <begin position="88"/>
        <end position="101"/>
    </location>
</feature>
<accession>A0A6L6GLU0</accession>
<evidence type="ECO:0000313" key="13">
    <source>
        <dbReference type="Proteomes" id="UP000480164"/>
    </source>
</evidence>
<evidence type="ECO:0000256" key="4">
    <source>
        <dbReference type="ARBA" id="ARBA00022679"/>
    </source>
</evidence>
<dbReference type="PROSITE" id="PS51187">
    <property type="entry name" value="AUTOINDUCER_SYNTH_2"/>
    <property type="match status" value="1"/>
</dbReference>
<proteinExistence type="inferred from homology"/>
<evidence type="ECO:0000256" key="1">
    <source>
        <dbReference type="ARBA" id="ARBA00012340"/>
    </source>
</evidence>
<dbReference type="EMBL" id="WLZX01000002">
    <property type="protein sequence ID" value="MTD26545.1"/>
    <property type="molecule type" value="Genomic_DNA"/>
</dbReference>
<comment type="catalytic activity">
    <reaction evidence="7">
        <text>a fatty acyl-[ACP] + S-adenosyl-L-methionine = an N-acyl-L-homoserine lactone + S-methyl-5'-thioadenosine + holo-[ACP] + H(+)</text>
        <dbReference type="Rhea" id="RHEA:10096"/>
        <dbReference type="Rhea" id="RHEA-COMP:9685"/>
        <dbReference type="Rhea" id="RHEA-COMP:14125"/>
        <dbReference type="ChEBI" id="CHEBI:15378"/>
        <dbReference type="ChEBI" id="CHEBI:17509"/>
        <dbReference type="ChEBI" id="CHEBI:55474"/>
        <dbReference type="ChEBI" id="CHEBI:59789"/>
        <dbReference type="ChEBI" id="CHEBI:64479"/>
        <dbReference type="ChEBI" id="CHEBI:138651"/>
        <dbReference type="EC" id="2.3.1.184"/>
    </reaction>
</comment>
<dbReference type="PANTHER" id="PTHR39322:SF1">
    <property type="entry name" value="ISOVALERYL-HOMOSERINE LACTONE SYNTHASE"/>
    <property type="match status" value="1"/>
</dbReference>
<dbReference type="InterPro" id="IPR016181">
    <property type="entry name" value="Acyl_CoA_acyltransferase"/>
</dbReference>
<evidence type="ECO:0000313" key="11">
    <source>
        <dbReference type="EMBL" id="QGU88129.1"/>
    </source>
</evidence>
<evidence type="ECO:0000256" key="9">
    <source>
        <dbReference type="SAM" id="MobiDB-lite"/>
    </source>
</evidence>
<evidence type="ECO:0000256" key="5">
    <source>
        <dbReference type="ARBA" id="ARBA00022691"/>
    </source>
</evidence>
<keyword evidence="13" id="KW-1185">Reference proteome</keyword>
<dbReference type="RefSeq" id="WP_154751878.1">
    <property type="nucleotide sequence ID" value="NZ_CP046509.1"/>
</dbReference>
<dbReference type="Gene3D" id="3.40.630.30">
    <property type="match status" value="1"/>
</dbReference>
<dbReference type="KEGG" id="erwi:GN242_13240"/>
<evidence type="ECO:0000256" key="7">
    <source>
        <dbReference type="ARBA" id="ARBA00048576"/>
    </source>
</evidence>
<sequence>MKIIQTKLKDMPSSLLAELGSYRYSVFARGEGWSIPSRLSTPGQEYDRYDRSDVIWLIAWTAQHGICGCARLMAWQDPDSGHTTADHSSNGINNVNGSSASDASDTVWEMSRFSARLEIDEELPLNILWHAVQLAEQSGIKYLYSAATPMLEQMFEQHQVNYHPLTPGVIQSEDNLFAVKIPVTQLKLAEKFHGARRFRPEEVLPTLGVSVPWGTRGR</sequence>
<dbReference type="EMBL" id="CP046509">
    <property type="protein sequence ID" value="QGU88129.1"/>
    <property type="molecule type" value="Genomic_DNA"/>
</dbReference>
<evidence type="ECO:0000313" key="12">
    <source>
        <dbReference type="Proteomes" id="UP000424752"/>
    </source>
</evidence>
<evidence type="ECO:0000256" key="8">
    <source>
        <dbReference type="PROSITE-ProRule" id="PRU00533"/>
    </source>
</evidence>
<comment type="similarity">
    <text evidence="8">Belongs to the autoinducer synthase family.</text>
</comment>
<feature type="region of interest" description="Disordered" evidence="9">
    <location>
        <begin position="80"/>
        <end position="102"/>
    </location>
</feature>
<protein>
    <recommendedName>
        <fullName evidence="2">Acyl-homoserine-lactone synthase</fullName>
        <ecNumber evidence="1">2.3.1.184</ecNumber>
    </recommendedName>
</protein>
<dbReference type="EC" id="2.3.1.184" evidence="1"/>
<organism evidence="11 12">
    <name type="scientific">Erwinia sorbitola</name>
    <dbReference type="NCBI Taxonomy" id="2681984"/>
    <lineage>
        <taxon>Bacteria</taxon>
        <taxon>Pseudomonadati</taxon>
        <taxon>Pseudomonadota</taxon>
        <taxon>Gammaproteobacteria</taxon>
        <taxon>Enterobacterales</taxon>
        <taxon>Erwiniaceae</taxon>
        <taxon>Erwinia</taxon>
    </lineage>
</organism>
<evidence type="ECO:0000313" key="10">
    <source>
        <dbReference type="EMBL" id="MTD26545.1"/>
    </source>
</evidence>
<dbReference type="Proteomes" id="UP000480164">
    <property type="component" value="Unassembled WGS sequence"/>
</dbReference>